<keyword evidence="1" id="KW-0238">DNA-binding</keyword>
<dbReference type="InterPro" id="IPR050807">
    <property type="entry name" value="TransReg_Diox_bact_type"/>
</dbReference>
<reference evidence="3 4" key="1">
    <citation type="submission" date="2018-08" db="EMBL/GenBank/DDBJ databases">
        <title>A genome reference for cultivated species of the human gut microbiota.</title>
        <authorList>
            <person name="Zou Y."/>
            <person name="Xue W."/>
            <person name="Luo G."/>
        </authorList>
    </citation>
    <scope>NUCLEOTIDE SEQUENCE [LARGE SCALE GENOMIC DNA]</scope>
    <source>
        <strain evidence="3 4">OM05-15BH</strain>
    </source>
</reference>
<gene>
    <name evidence="3" type="ORF">DXB65_04610</name>
</gene>
<dbReference type="SMART" id="SM00530">
    <property type="entry name" value="HTH_XRE"/>
    <property type="match status" value="1"/>
</dbReference>
<dbReference type="GO" id="GO:0003677">
    <property type="term" value="F:DNA binding"/>
    <property type="evidence" value="ECO:0007669"/>
    <property type="project" value="UniProtKB-KW"/>
</dbReference>
<accession>A0A3E5BLH2</accession>
<comment type="caution">
    <text evidence="3">The sequence shown here is derived from an EMBL/GenBank/DDBJ whole genome shotgun (WGS) entry which is preliminary data.</text>
</comment>
<dbReference type="SUPFAM" id="SSF47413">
    <property type="entry name" value="lambda repressor-like DNA-binding domains"/>
    <property type="match status" value="1"/>
</dbReference>
<feature type="domain" description="HTH cro/C1-type" evidence="2">
    <location>
        <begin position="16"/>
        <end position="70"/>
    </location>
</feature>
<dbReference type="GO" id="GO:0005829">
    <property type="term" value="C:cytosol"/>
    <property type="evidence" value="ECO:0007669"/>
    <property type="project" value="TreeGrafter"/>
</dbReference>
<dbReference type="Gene3D" id="1.10.260.40">
    <property type="entry name" value="lambda repressor-like DNA-binding domains"/>
    <property type="match status" value="1"/>
</dbReference>
<organism evidence="3 4">
    <name type="scientific">Bacteroides oleiciplenus</name>
    <dbReference type="NCBI Taxonomy" id="626931"/>
    <lineage>
        <taxon>Bacteria</taxon>
        <taxon>Pseudomonadati</taxon>
        <taxon>Bacteroidota</taxon>
        <taxon>Bacteroidia</taxon>
        <taxon>Bacteroidales</taxon>
        <taxon>Bacteroidaceae</taxon>
        <taxon>Bacteroides</taxon>
    </lineage>
</organism>
<dbReference type="Proteomes" id="UP000260983">
    <property type="component" value="Unassembled WGS sequence"/>
</dbReference>
<evidence type="ECO:0000313" key="3">
    <source>
        <dbReference type="EMBL" id="RGN38448.1"/>
    </source>
</evidence>
<dbReference type="PANTHER" id="PTHR46797">
    <property type="entry name" value="HTH-TYPE TRANSCRIPTIONAL REGULATOR"/>
    <property type="match status" value="1"/>
</dbReference>
<proteinExistence type="predicted"/>
<dbReference type="Pfam" id="PF01381">
    <property type="entry name" value="HTH_3"/>
    <property type="match status" value="1"/>
</dbReference>
<evidence type="ECO:0000313" key="4">
    <source>
        <dbReference type="Proteomes" id="UP000260983"/>
    </source>
</evidence>
<dbReference type="RefSeq" id="WP_117723683.1">
    <property type="nucleotide sequence ID" value="NZ_CAUGNI010000017.1"/>
</dbReference>
<evidence type="ECO:0000256" key="1">
    <source>
        <dbReference type="ARBA" id="ARBA00023125"/>
    </source>
</evidence>
<protein>
    <submittedName>
        <fullName evidence="3">Transcriptional regulator</fullName>
    </submittedName>
</protein>
<dbReference type="InterPro" id="IPR001387">
    <property type="entry name" value="Cro/C1-type_HTH"/>
</dbReference>
<dbReference type="EMBL" id="QSUL01000003">
    <property type="protein sequence ID" value="RGN38448.1"/>
    <property type="molecule type" value="Genomic_DNA"/>
</dbReference>
<dbReference type="PROSITE" id="PS50943">
    <property type="entry name" value="HTH_CROC1"/>
    <property type="match status" value="1"/>
</dbReference>
<sequence>MDNQINSLRVTIGEQIRLRRKELMITQPDLADIAGISINTLYKIERGQANPTIEVLGKILDVLGLEITVGVKQLKR</sequence>
<dbReference type="GO" id="GO:0003700">
    <property type="term" value="F:DNA-binding transcription factor activity"/>
    <property type="evidence" value="ECO:0007669"/>
    <property type="project" value="TreeGrafter"/>
</dbReference>
<name>A0A3E5BLH2_9BACE</name>
<dbReference type="AlphaFoldDB" id="A0A3E5BLH2"/>
<evidence type="ECO:0000259" key="2">
    <source>
        <dbReference type="PROSITE" id="PS50943"/>
    </source>
</evidence>
<dbReference type="PANTHER" id="PTHR46797:SF1">
    <property type="entry name" value="METHYLPHOSPHONATE SYNTHASE"/>
    <property type="match status" value="1"/>
</dbReference>
<dbReference type="InterPro" id="IPR010982">
    <property type="entry name" value="Lambda_DNA-bd_dom_sf"/>
</dbReference>
<dbReference type="CDD" id="cd00093">
    <property type="entry name" value="HTH_XRE"/>
    <property type="match status" value="1"/>
</dbReference>